<dbReference type="EMBL" id="CP000724">
    <property type="protein sequence ID" value="ABR46300.1"/>
    <property type="molecule type" value="Genomic_DNA"/>
</dbReference>
<dbReference type="KEGG" id="amt:Amet_0057"/>
<dbReference type="PANTHER" id="PTHR43797">
    <property type="entry name" value="HOMOCYSTEINE/CYSTEINE SYNTHASE"/>
    <property type="match status" value="1"/>
</dbReference>
<reference evidence="12" key="1">
    <citation type="journal article" date="2016" name="Genome Announc.">
        <title>Complete genome sequence of Alkaliphilus metalliredigens strain QYMF, an alkaliphilic and metal-reducing bacterium isolated from borax-contaminated leachate ponds.</title>
        <authorList>
            <person name="Hwang C."/>
            <person name="Copeland A."/>
            <person name="Lucas S."/>
            <person name="Lapidus A."/>
            <person name="Barry K."/>
            <person name="Detter J.C."/>
            <person name="Glavina Del Rio T."/>
            <person name="Hammon N."/>
            <person name="Israni S."/>
            <person name="Dalin E."/>
            <person name="Tice H."/>
            <person name="Pitluck S."/>
            <person name="Chertkov O."/>
            <person name="Brettin T."/>
            <person name="Bruce D."/>
            <person name="Han C."/>
            <person name="Schmutz J."/>
            <person name="Larimer F."/>
            <person name="Land M.L."/>
            <person name="Hauser L."/>
            <person name="Kyrpides N."/>
            <person name="Mikhailova N."/>
            <person name="Ye Q."/>
            <person name="Zhou J."/>
            <person name="Richardson P."/>
            <person name="Fields M.W."/>
        </authorList>
    </citation>
    <scope>NUCLEOTIDE SEQUENCE [LARGE SCALE GENOMIC DNA]</scope>
    <source>
        <strain evidence="12">QYMF</strain>
    </source>
</reference>
<dbReference type="CDD" id="cd00614">
    <property type="entry name" value="CGS_like"/>
    <property type="match status" value="1"/>
</dbReference>
<dbReference type="InterPro" id="IPR015422">
    <property type="entry name" value="PyrdxlP-dep_Trfase_small"/>
</dbReference>
<evidence type="ECO:0000256" key="4">
    <source>
        <dbReference type="ARBA" id="ARBA00022898"/>
    </source>
</evidence>
<dbReference type="HOGENOM" id="CLU_018986_4_0_9"/>
<dbReference type="InterPro" id="IPR006235">
    <property type="entry name" value="OAc-hSer/O-AcSer_sulfhydrylase"/>
</dbReference>
<dbReference type="GO" id="GO:0019346">
    <property type="term" value="P:transsulfuration"/>
    <property type="evidence" value="ECO:0007669"/>
    <property type="project" value="InterPro"/>
</dbReference>
<evidence type="ECO:0000313" key="12">
    <source>
        <dbReference type="Proteomes" id="UP000001572"/>
    </source>
</evidence>
<dbReference type="PANTHER" id="PTHR43797:SF2">
    <property type="entry name" value="HOMOCYSTEINE_CYSTEINE SYNTHASE"/>
    <property type="match status" value="1"/>
</dbReference>
<dbReference type="GO" id="GO:0004124">
    <property type="term" value="F:cysteine synthase activity"/>
    <property type="evidence" value="ECO:0007669"/>
    <property type="project" value="TreeGrafter"/>
</dbReference>
<comment type="similarity">
    <text evidence="2 10">Belongs to the trans-sulfuration enzymes family.</text>
</comment>
<organism evidence="11 12">
    <name type="scientific">Alkaliphilus metalliredigens (strain QYMF)</name>
    <dbReference type="NCBI Taxonomy" id="293826"/>
    <lineage>
        <taxon>Bacteria</taxon>
        <taxon>Bacillati</taxon>
        <taxon>Bacillota</taxon>
        <taxon>Clostridia</taxon>
        <taxon>Peptostreptococcales</taxon>
        <taxon>Natronincolaceae</taxon>
        <taxon>Alkaliphilus</taxon>
    </lineage>
</organism>
<dbReference type="SUPFAM" id="SSF53383">
    <property type="entry name" value="PLP-dependent transferases"/>
    <property type="match status" value="1"/>
</dbReference>
<evidence type="ECO:0000256" key="9">
    <source>
        <dbReference type="PIRSR" id="PIRSR001434-2"/>
    </source>
</evidence>
<evidence type="ECO:0000256" key="8">
    <source>
        <dbReference type="ARBA" id="ARBA00052699"/>
    </source>
</evidence>
<comment type="cofactor">
    <cofactor evidence="1 10">
        <name>pyridoxal 5'-phosphate</name>
        <dbReference type="ChEBI" id="CHEBI:597326"/>
    </cofactor>
</comment>
<name>A6TJD2_ALKMQ</name>
<dbReference type="InterPro" id="IPR015424">
    <property type="entry name" value="PyrdxlP-dep_Trfase"/>
</dbReference>
<sequence>MGLNTKLIHGNGVSKEKKVGATNVPIYFSNAYAYNKAKDLENIFSGRDIGHVYTRISNPSIEALEKRMVAVEGGVSAIATASGMSAIYLAVMNILTPGDEIIASSGVFGGTYNFFKNLKQLNIEVKFVDELNEESLTEHITPKTKIVFAETIGNPKLDVLDIEVVSTICKIKGVVFMVDSTVTTPYLIRPLEYGADVVIHSVSKYVNGSANSIGGMIIDGGSTKFNSERYENFKHYTKRYRQFAFSAKLRNELGKDLGAVMSPMNSFLNLTGIETLSLRMKRHCHNAYQLAKYLQENPKVLHTNYPGLETSEYYPLTQKYYAKEAGGILTLRVGSKEKAFQLIDSLKLISNVTNIGDTKTLALHPASTICNGNTPEEKEQMGVYEDLIRVSVGLEDMEDIIEDLENALGGL</sequence>
<proteinExistence type="inferred from homology"/>
<evidence type="ECO:0000256" key="5">
    <source>
        <dbReference type="ARBA" id="ARBA00047175"/>
    </source>
</evidence>
<gene>
    <name evidence="11" type="ordered locus">Amet_0057</name>
</gene>
<dbReference type="AlphaFoldDB" id="A6TJD2"/>
<dbReference type="GO" id="GO:0030170">
    <property type="term" value="F:pyridoxal phosphate binding"/>
    <property type="evidence" value="ECO:0007669"/>
    <property type="project" value="InterPro"/>
</dbReference>
<evidence type="ECO:0000313" key="11">
    <source>
        <dbReference type="EMBL" id="ABR46300.1"/>
    </source>
</evidence>
<feature type="modified residue" description="N6-(pyridoxal phosphate)lysine" evidence="9">
    <location>
        <position position="204"/>
    </location>
</feature>
<evidence type="ECO:0000256" key="1">
    <source>
        <dbReference type="ARBA" id="ARBA00001933"/>
    </source>
</evidence>
<dbReference type="GO" id="GO:0005737">
    <property type="term" value="C:cytoplasm"/>
    <property type="evidence" value="ECO:0007669"/>
    <property type="project" value="TreeGrafter"/>
</dbReference>
<dbReference type="InterPro" id="IPR000277">
    <property type="entry name" value="Cys/Met-Metab_PyrdxlP-dep_enz"/>
</dbReference>
<keyword evidence="4 9" id="KW-0663">Pyridoxal phosphate</keyword>
<comment type="catalytic activity">
    <reaction evidence="8">
        <text>L-methionine + H2O = methanethiol + 2-oxobutanoate + NH4(+)</text>
        <dbReference type="Rhea" id="RHEA:23800"/>
        <dbReference type="ChEBI" id="CHEBI:15377"/>
        <dbReference type="ChEBI" id="CHEBI:16007"/>
        <dbReference type="ChEBI" id="CHEBI:16763"/>
        <dbReference type="ChEBI" id="CHEBI:28938"/>
        <dbReference type="ChEBI" id="CHEBI:57844"/>
        <dbReference type="EC" id="4.4.1.11"/>
    </reaction>
    <physiologicalReaction direction="left-to-right" evidence="8">
        <dbReference type="Rhea" id="RHEA:23801"/>
    </physiologicalReaction>
</comment>
<evidence type="ECO:0000256" key="2">
    <source>
        <dbReference type="ARBA" id="ARBA00009077"/>
    </source>
</evidence>
<dbReference type="GO" id="GO:0071269">
    <property type="term" value="P:L-homocysteine biosynthetic process"/>
    <property type="evidence" value="ECO:0007669"/>
    <property type="project" value="TreeGrafter"/>
</dbReference>
<dbReference type="EC" id="4.4.1.2" evidence="5"/>
<evidence type="ECO:0000256" key="6">
    <source>
        <dbReference type="ARBA" id="ARBA00047199"/>
    </source>
</evidence>
<dbReference type="Gene3D" id="3.40.640.10">
    <property type="entry name" value="Type I PLP-dependent aspartate aminotransferase-like (Major domain)"/>
    <property type="match status" value="1"/>
</dbReference>
<protein>
    <recommendedName>
        <fullName evidence="5">homocysteine desulfhydrase</fullName>
        <ecNumber evidence="5">4.4.1.2</ecNumber>
    </recommendedName>
    <alternativeName>
        <fullName evidence="6">Homocysteine desulfhydrase</fullName>
    </alternativeName>
</protein>
<dbReference type="PIRSF" id="PIRSF001434">
    <property type="entry name" value="CGS"/>
    <property type="match status" value="1"/>
</dbReference>
<evidence type="ECO:0000256" key="7">
    <source>
        <dbReference type="ARBA" id="ARBA00048780"/>
    </source>
</evidence>
<keyword evidence="3 11" id="KW-0808">Transferase</keyword>
<dbReference type="Proteomes" id="UP000001572">
    <property type="component" value="Chromosome"/>
</dbReference>
<evidence type="ECO:0000256" key="3">
    <source>
        <dbReference type="ARBA" id="ARBA00022679"/>
    </source>
</evidence>
<keyword evidence="12" id="KW-1185">Reference proteome</keyword>
<dbReference type="Gene3D" id="3.90.1150.10">
    <property type="entry name" value="Aspartate Aminotransferase, domain 1"/>
    <property type="match status" value="1"/>
</dbReference>
<dbReference type="GO" id="GO:0047982">
    <property type="term" value="F:homocysteine desulfhydrase activity"/>
    <property type="evidence" value="ECO:0007669"/>
    <property type="project" value="UniProtKB-EC"/>
</dbReference>
<dbReference type="eggNOG" id="COG2873">
    <property type="taxonomic scope" value="Bacteria"/>
</dbReference>
<dbReference type="GO" id="GO:0003961">
    <property type="term" value="F:O-acetylhomoserine aminocarboxypropyltransferase activity"/>
    <property type="evidence" value="ECO:0007669"/>
    <property type="project" value="TreeGrafter"/>
</dbReference>
<evidence type="ECO:0000256" key="10">
    <source>
        <dbReference type="RuleBase" id="RU362118"/>
    </source>
</evidence>
<dbReference type="RefSeq" id="WP_011971209.1">
    <property type="nucleotide sequence ID" value="NC_009633.1"/>
</dbReference>
<dbReference type="FunFam" id="3.40.640.10:FF:000046">
    <property type="entry name" value="Cystathionine gamma-lyase"/>
    <property type="match status" value="1"/>
</dbReference>
<accession>A6TJD2</accession>
<dbReference type="OrthoDB" id="9780685at2"/>
<dbReference type="STRING" id="293826.Amet_0057"/>
<dbReference type="GO" id="GO:0018826">
    <property type="term" value="F:methionine gamma-lyase activity"/>
    <property type="evidence" value="ECO:0007669"/>
    <property type="project" value="UniProtKB-EC"/>
</dbReference>
<dbReference type="GO" id="GO:0006535">
    <property type="term" value="P:cysteine biosynthetic process from serine"/>
    <property type="evidence" value="ECO:0007669"/>
    <property type="project" value="TreeGrafter"/>
</dbReference>
<comment type="catalytic activity">
    <reaction evidence="7">
        <text>L-homocysteine + H2O = 2-oxobutanoate + hydrogen sulfide + NH4(+) + H(+)</text>
        <dbReference type="Rhea" id="RHEA:14501"/>
        <dbReference type="ChEBI" id="CHEBI:15377"/>
        <dbReference type="ChEBI" id="CHEBI:15378"/>
        <dbReference type="ChEBI" id="CHEBI:16763"/>
        <dbReference type="ChEBI" id="CHEBI:28938"/>
        <dbReference type="ChEBI" id="CHEBI:29919"/>
        <dbReference type="ChEBI" id="CHEBI:58199"/>
        <dbReference type="EC" id="4.4.1.2"/>
    </reaction>
    <physiologicalReaction direction="left-to-right" evidence="7">
        <dbReference type="Rhea" id="RHEA:14502"/>
    </physiologicalReaction>
</comment>
<dbReference type="InterPro" id="IPR015421">
    <property type="entry name" value="PyrdxlP-dep_Trfase_major"/>
</dbReference>
<dbReference type="Pfam" id="PF01053">
    <property type="entry name" value="Cys_Met_Meta_PP"/>
    <property type="match status" value="1"/>
</dbReference>